<keyword evidence="4" id="KW-1185">Reference proteome</keyword>
<feature type="transmembrane region" description="Helical" evidence="1">
    <location>
        <begin position="20"/>
        <end position="42"/>
    </location>
</feature>
<keyword evidence="1" id="KW-0812">Transmembrane</keyword>
<keyword evidence="1" id="KW-1133">Transmembrane helix</keyword>
<dbReference type="Proteomes" id="UP000663854">
    <property type="component" value="Unassembled WGS sequence"/>
</dbReference>
<gene>
    <name evidence="3" type="ORF">JXQ802_LOCUS43935</name>
    <name evidence="2" type="ORF">PYM288_LOCUS28633</name>
</gene>
<reference evidence="3" key="1">
    <citation type="submission" date="2021-02" db="EMBL/GenBank/DDBJ databases">
        <authorList>
            <person name="Nowell W R."/>
        </authorList>
    </citation>
    <scope>NUCLEOTIDE SEQUENCE</scope>
</reference>
<keyword evidence="1" id="KW-0472">Membrane</keyword>
<dbReference type="AlphaFoldDB" id="A0A815XB91"/>
<dbReference type="EMBL" id="CAJNOH010002151">
    <property type="protein sequence ID" value="CAF1276049.1"/>
    <property type="molecule type" value="Genomic_DNA"/>
</dbReference>
<evidence type="ECO:0000313" key="2">
    <source>
        <dbReference type="EMBL" id="CAF1276049.1"/>
    </source>
</evidence>
<accession>A0A815XB91</accession>
<evidence type="ECO:0000256" key="1">
    <source>
        <dbReference type="SAM" id="Phobius"/>
    </source>
</evidence>
<protein>
    <submittedName>
        <fullName evidence="3">Uncharacterized protein</fullName>
    </submittedName>
</protein>
<evidence type="ECO:0000313" key="3">
    <source>
        <dbReference type="EMBL" id="CAF1555251.1"/>
    </source>
</evidence>
<dbReference type="EMBL" id="CAJNOL010003275">
    <property type="protein sequence ID" value="CAF1555251.1"/>
    <property type="molecule type" value="Genomic_DNA"/>
</dbReference>
<dbReference type="Proteomes" id="UP000663870">
    <property type="component" value="Unassembled WGS sequence"/>
</dbReference>
<sequence length="68" mass="7976">DNIDSENYSHTRSFLRESSVILLFLLGLIFTIILLVLVGFYCRDSWKRGRIFKNRSTDADYLINGLYL</sequence>
<feature type="non-terminal residue" evidence="3">
    <location>
        <position position="1"/>
    </location>
</feature>
<comment type="caution">
    <text evidence="3">The sequence shown here is derived from an EMBL/GenBank/DDBJ whole genome shotgun (WGS) entry which is preliminary data.</text>
</comment>
<organism evidence="3 4">
    <name type="scientific">Rotaria sordida</name>
    <dbReference type="NCBI Taxonomy" id="392033"/>
    <lineage>
        <taxon>Eukaryota</taxon>
        <taxon>Metazoa</taxon>
        <taxon>Spiralia</taxon>
        <taxon>Gnathifera</taxon>
        <taxon>Rotifera</taxon>
        <taxon>Eurotatoria</taxon>
        <taxon>Bdelloidea</taxon>
        <taxon>Philodinida</taxon>
        <taxon>Philodinidae</taxon>
        <taxon>Rotaria</taxon>
    </lineage>
</organism>
<proteinExistence type="predicted"/>
<evidence type="ECO:0000313" key="4">
    <source>
        <dbReference type="Proteomes" id="UP000663870"/>
    </source>
</evidence>
<name>A0A815XB91_9BILA</name>